<proteinExistence type="predicted"/>
<dbReference type="Proteomes" id="UP001321760">
    <property type="component" value="Unassembled WGS sequence"/>
</dbReference>
<dbReference type="AlphaFoldDB" id="A0AAV9GPR5"/>
<reference evidence="2" key="2">
    <citation type="submission" date="2023-05" db="EMBL/GenBank/DDBJ databases">
        <authorList>
            <consortium name="Lawrence Berkeley National Laboratory"/>
            <person name="Steindorff A."/>
            <person name="Hensen N."/>
            <person name="Bonometti L."/>
            <person name="Westerberg I."/>
            <person name="Brannstrom I.O."/>
            <person name="Guillou S."/>
            <person name="Cros-Aarteil S."/>
            <person name="Calhoun S."/>
            <person name="Haridas S."/>
            <person name="Kuo A."/>
            <person name="Mondo S."/>
            <person name="Pangilinan J."/>
            <person name="Riley R."/>
            <person name="Labutti K."/>
            <person name="Andreopoulos B."/>
            <person name="Lipzen A."/>
            <person name="Chen C."/>
            <person name="Yanf M."/>
            <person name="Daum C."/>
            <person name="Ng V."/>
            <person name="Clum A."/>
            <person name="Ohm R."/>
            <person name="Martin F."/>
            <person name="Silar P."/>
            <person name="Natvig D."/>
            <person name="Lalanne C."/>
            <person name="Gautier V."/>
            <person name="Ament-Velasquez S.L."/>
            <person name="Kruys A."/>
            <person name="Hutchinson M.I."/>
            <person name="Powell A.J."/>
            <person name="Barry K."/>
            <person name="Miller A.N."/>
            <person name="Grigoriev I.V."/>
            <person name="Debuchy R."/>
            <person name="Gladieux P."/>
            <person name="Thoren M.H."/>
            <person name="Johannesson H."/>
        </authorList>
    </citation>
    <scope>NUCLEOTIDE SEQUENCE</scope>
    <source>
        <strain evidence="2">PSN243</strain>
    </source>
</reference>
<gene>
    <name evidence="2" type="ORF">QBC34DRAFT_379601</name>
</gene>
<keyword evidence="3" id="KW-1185">Reference proteome</keyword>
<reference evidence="2" key="1">
    <citation type="journal article" date="2023" name="Mol. Phylogenet. Evol.">
        <title>Genome-scale phylogeny and comparative genomics of the fungal order Sordariales.</title>
        <authorList>
            <person name="Hensen N."/>
            <person name="Bonometti L."/>
            <person name="Westerberg I."/>
            <person name="Brannstrom I.O."/>
            <person name="Guillou S."/>
            <person name="Cros-Aarteil S."/>
            <person name="Calhoun S."/>
            <person name="Haridas S."/>
            <person name="Kuo A."/>
            <person name="Mondo S."/>
            <person name="Pangilinan J."/>
            <person name="Riley R."/>
            <person name="LaButti K."/>
            <person name="Andreopoulos B."/>
            <person name="Lipzen A."/>
            <person name="Chen C."/>
            <person name="Yan M."/>
            <person name="Daum C."/>
            <person name="Ng V."/>
            <person name="Clum A."/>
            <person name="Steindorff A."/>
            <person name="Ohm R.A."/>
            <person name="Martin F."/>
            <person name="Silar P."/>
            <person name="Natvig D.O."/>
            <person name="Lalanne C."/>
            <person name="Gautier V."/>
            <person name="Ament-Velasquez S.L."/>
            <person name="Kruys A."/>
            <person name="Hutchinson M.I."/>
            <person name="Powell A.J."/>
            <person name="Barry K."/>
            <person name="Miller A.N."/>
            <person name="Grigoriev I.V."/>
            <person name="Debuchy R."/>
            <person name="Gladieux P."/>
            <person name="Hiltunen Thoren M."/>
            <person name="Johannesson H."/>
        </authorList>
    </citation>
    <scope>NUCLEOTIDE SEQUENCE</scope>
    <source>
        <strain evidence="2">PSN243</strain>
    </source>
</reference>
<evidence type="ECO:0008006" key="4">
    <source>
        <dbReference type="Google" id="ProtNLM"/>
    </source>
</evidence>
<accession>A0AAV9GPR5</accession>
<feature type="region of interest" description="Disordered" evidence="1">
    <location>
        <begin position="228"/>
        <end position="249"/>
    </location>
</feature>
<organism evidence="2 3">
    <name type="scientific">Podospora aff. communis PSN243</name>
    <dbReference type="NCBI Taxonomy" id="3040156"/>
    <lineage>
        <taxon>Eukaryota</taxon>
        <taxon>Fungi</taxon>
        <taxon>Dikarya</taxon>
        <taxon>Ascomycota</taxon>
        <taxon>Pezizomycotina</taxon>
        <taxon>Sordariomycetes</taxon>
        <taxon>Sordariomycetidae</taxon>
        <taxon>Sordariales</taxon>
        <taxon>Podosporaceae</taxon>
        <taxon>Podospora</taxon>
    </lineage>
</organism>
<dbReference type="EMBL" id="MU865934">
    <property type="protein sequence ID" value="KAK4449952.1"/>
    <property type="molecule type" value="Genomic_DNA"/>
</dbReference>
<comment type="caution">
    <text evidence="2">The sequence shown here is derived from an EMBL/GenBank/DDBJ whole genome shotgun (WGS) entry which is preliminary data.</text>
</comment>
<evidence type="ECO:0000313" key="2">
    <source>
        <dbReference type="EMBL" id="KAK4449952.1"/>
    </source>
</evidence>
<protein>
    <recommendedName>
        <fullName evidence="4">F-box domain-containing protein</fullName>
    </recommendedName>
</protein>
<name>A0AAV9GPR5_9PEZI</name>
<evidence type="ECO:0000313" key="3">
    <source>
        <dbReference type="Proteomes" id="UP001321760"/>
    </source>
</evidence>
<evidence type="ECO:0000256" key="1">
    <source>
        <dbReference type="SAM" id="MobiDB-lite"/>
    </source>
</evidence>
<sequence length="359" mass="41655">MATKSMVHAIPQEVEDMIWRRAFTLPGIHFFSLARNSNLRYSEYFVGAEEGHRKLLPPRPRPEDNPLWWSTPEELPYNLDRSSTSSTRTTFFDAKNPSAYTHRSNLREVCESSDFEITRTIDDSAGWVGMDLVRIRDLYNLRREGVQRPYRHGAIQINTKTDIVCFQIPNRMSHRQFFGSWFSAAHGKFSCAFPEFLHLKKLVVEWRPRRRDAGVLRDWPEDWTDADSEMASEYPTHEPSDSDSDSDESGWGFDDSIHLGDHFPELEEVFFLDYAVRLRKGMAPSEKARRWCGGVYDFVEVLVDDEVWEREKDGFPGSVEEYDAASAIADVKEHHVLLENVLFDLEGAPEVRIMARVLR</sequence>